<evidence type="ECO:0000313" key="3">
    <source>
        <dbReference type="Proteomes" id="UP000232003"/>
    </source>
</evidence>
<feature type="transmembrane region" description="Helical" evidence="1">
    <location>
        <begin position="80"/>
        <end position="96"/>
    </location>
</feature>
<reference evidence="2 3" key="1">
    <citation type="submission" date="2017-11" db="EMBL/GenBank/DDBJ databases">
        <title>Complete genome of a free-living desiccation-tolerant cyanobacterium and its photosynthetic adaptation to extreme terrestrial habitat.</title>
        <authorList>
            <person name="Shang J."/>
        </authorList>
    </citation>
    <scope>NUCLEOTIDE SEQUENCE [LARGE SCALE GENOMIC DNA]</scope>
    <source>
        <strain evidence="2 3">CCNUN1</strain>
        <plasmid evidence="3">pnfsy08</plasmid>
    </source>
</reference>
<dbReference type="OrthoDB" id="426035at2"/>
<feature type="transmembrane region" description="Helical" evidence="1">
    <location>
        <begin position="45"/>
        <end position="68"/>
    </location>
</feature>
<name>A0A2K8TC25_9NOSO</name>
<accession>A0A2K8TC25</accession>
<feature type="transmembrane region" description="Helical" evidence="1">
    <location>
        <begin position="221"/>
        <end position="240"/>
    </location>
</feature>
<keyword evidence="2" id="KW-0614">Plasmid</keyword>
<keyword evidence="1" id="KW-0812">Transmembrane</keyword>
<dbReference type="KEGG" id="nfl:COO91_10853"/>
<geneLocation type="plasmid" evidence="3">
    <name>pnfsy08</name>
</geneLocation>
<protein>
    <submittedName>
        <fullName evidence="2">NAD/NADP transhydrogenase beta subunit</fullName>
    </submittedName>
</protein>
<feature type="transmembrane region" description="Helical" evidence="1">
    <location>
        <begin position="252"/>
        <end position="270"/>
    </location>
</feature>
<gene>
    <name evidence="2" type="ORF">COO91_10853</name>
</gene>
<evidence type="ECO:0000313" key="2">
    <source>
        <dbReference type="EMBL" id="AUB44615.1"/>
    </source>
</evidence>
<proteinExistence type="predicted"/>
<dbReference type="EMBL" id="CP024793">
    <property type="protein sequence ID" value="AUB44615.1"/>
    <property type="molecule type" value="Genomic_DNA"/>
</dbReference>
<feature type="transmembrane region" description="Helical" evidence="1">
    <location>
        <begin position="312"/>
        <end position="338"/>
    </location>
</feature>
<organism evidence="2 3">
    <name type="scientific">Nostoc flagelliforme CCNUN1</name>
    <dbReference type="NCBI Taxonomy" id="2038116"/>
    <lineage>
        <taxon>Bacteria</taxon>
        <taxon>Bacillati</taxon>
        <taxon>Cyanobacteriota</taxon>
        <taxon>Cyanophyceae</taxon>
        <taxon>Nostocales</taxon>
        <taxon>Nostocaceae</taxon>
        <taxon>Nostoc</taxon>
    </lineage>
</organism>
<keyword evidence="1" id="KW-0472">Membrane</keyword>
<keyword evidence="1" id="KW-1133">Transmembrane helix</keyword>
<keyword evidence="3" id="KW-1185">Reference proteome</keyword>
<sequence length="372" mass="39879">MLSKNYLFAQSQFAGADLLELASNTADFIAQGFNQTWEETLKGDLYIAMCDVGVLFAVATFIFFMVEWTKKMLLGDEQRAYTDFIWVLIVIVLLANNGKALGSGTLGIRNYINNVNQIVLTRTARGVDLRAAYQKALGVEAVRGAIAKEIENCKTSSLSPEESVKCLSDAKNRLQQDYPSYFTGESGPFSWVIQKIDRIIQAPIEAIKGGANPIQVILSPFSAYIGSSVIEIVSIVLIGLNGAYQWAIELTMLLTALLGPLAVGGSLLPYGGKAIFTWLTGYFTVGMAKLCFNVIAGLAGQLIATSRADQPLFFLFTIGIFAPFLATGLAAGGGLAVLQQINKAAETYSTIAIDATKAIATSGGSLVSKFSK</sequence>
<dbReference type="Proteomes" id="UP000232003">
    <property type="component" value="Plasmid pNFSY08"/>
</dbReference>
<evidence type="ECO:0000256" key="1">
    <source>
        <dbReference type="SAM" id="Phobius"/>
    </source>
</evidence>
<dbReference type="AlphaFoldDB" id="A0A2K8TC25"/>
<dbReference type="RefSeq" id="WP_100904251.1">
    <property type="nucleotide sequence ID" value="NZ_CAWNNC010000009.1"/>
</dbReference>
<feature type="transmembrane region" description="Helical" evidence="1">
    <location>
        <begin position="276"/>
        <end position="300"/>
    </location>
</feature>